<dbReference type="PANTHER" id="PTHR45138">
    <property type="entry name" value="REGULATORY COMPONENTS OF SENSORY TRANSDUCTION SYSTEM"/>
    <property type="match status" value="1"/>
</dbReference>
<gene>
    <name evidence="6" type="ORF">ACFQ4M_00120</name>
</gene>
<dbReference type="RefSeq" id="WP_002936376.1">
    <property type="nucleotide sequence ID" value="NZ_JARQZE010000001.1"/>
</dbReference>
<dbReference type="PROSITE" id="PS50110">
    <property type="entry name" value="RESPONSE_REGULATORY"/>
    <property type="match status" value="2"/>
</dbReference>
<evidence type="ECO:0000256" key="3">
    <source>
        <dbReference type="PROSITE-ProRule" id="PRU00169"/>
    </source>
</evidence>
<keyword evidence="3" id="KW-0597">Phosphoprotein</keyword>
<keyword evidence="7" id="KW-1185">Reference proteome</keyword>
<feature type="domain" description="Response regulatory" evidence="4">
    <location>
        <begin position="128"/>
        <end position="246"/>
    </location>
</feature>
<dbReference type="Gene3D" id="3.40.50.2300">
    <property type="match status" value="2"/>
</dbReference>
<dbReference type="InterPro" id="IPR029787">
    <property type="entry name" value="Nucleotide_cyclase"/>
</dbReference>
<sequence length="426" mass="47368">MLKALLIDPSRFQRSVIESIFRRRDVEVDMADGAVAGLQALAQGGYNILCFSLELGDMRGPEFYREVRRRRLAEGVPALMLAATPDKRVFDDAIAAGVTECFPKARLDELEQYIGQWERRSNRRLSGRVLLVEDSDTAAQFCSEVMERLGLEVSRYRTAEEAIATLPHEDYRIVVTDFVLEGLQTGLSVIRAVRALPGRKAELPILALSALDNVARRVEILRAGANDFVTKPVVAEELAARLGNLLTLRMLFEQLAAQHELVKEMAVRDALTSLHNRHHLMAEMPRLLLAARENEQPLTLVVIDVDHFKRINDHHGHTRGDEVLVAVARLLAEAASDEQLLVRYGGEEFVCVLLGATPAQAEDDADRLRERIASAYPAGIEVTASFGLATLRPGETFDQLFSRADEALYEAKRSGRNCVVSADSLF</sequence>
<evidence type="ECO:0000256" key="2">
    <source>
        <dbReference type="ARBA" id="ARBA00034247"/>
    </source>
</evidence>
<dbReference type="InterPro" id="IPR000160">
    <property type="entry name" value="GGDEF_dom"/>
</dbReference>
<dbReference type="PROSITE" id="PS50887">
    <property type="entry name" value="GGDEF"/>
    <property type="match status" value="1"/>
</dbReference>
<evidence type="ECO:0000259" key="5">
    <source>
        <dbReference type="PROSITE" id="PS50887"/>
    </source>
</evidence>
<dbReference type="InterPro" id="IPR050469">
    <property type="entry name" value="Diguanylate_Cyclase"/>
</dbReference>
<dbReference type="EC" id="2.7.7.65" evidence="1"/>
<reference evidence="7" key="1">
    <citation type="journal article" date="2019" name="Int. J. Syst. Evol. Microbiol.">
        <title>The Global Catalogue of Microorganisms (GCM) 10K type strain sequencing project: providing services to taxonomists for standard genome sequencing and annotation.</title>
        <authorList>
            <consortium name="The Broad Institute Genomics Platform"/>
            <consortium name="The Broad Institute Genome Sequencing Center for Infectious Disease"/>
            <person name="Wu L."/>
            <person name="Ma J."/>
        </authorList>
    </citation>
    <scope>NUCLEOTIDE SEQUENCE [LARGE SCALE GENOMIC DNA]</scope>
    <source>
        <strain evidence="7">CCUG 48884</strain>
    </source>
</reference>
<comment type="caution">
    <text evidence="6">The sequence shown here is derived from an EMBL/GenBank/DDBJ whole genome shotgun (WGS) entry which is preliminary data.</text>
</comment>
<dbReference type="CDD" id="cd01949">
    <property type="entry name" value="GGDEF"/>
    <property type="match status" value="1"/>
</dbReference>
<dbReference type="InterPro" id="IPR043128">
    <property type="entry name" value="Rev_trsase/Diguanyl_cyclase"/>
</dbReference>
<evidence type="ECO:0000313" key="7">
    <source>
        <dbReference type="Proteomes" id="UP001597158"/>
    </source>
</evidence>
<dbReference type="Pfam" id="PF00072">
    <property type="entry name" value="Response_reg"/>
    <property type="match status" value="2"/>
</dbReference>
<comment type="catalytic activity">
    <reaction evidence="2">
        <text>2 GTP = 3',3'-c-di-GMP + 2 diphosphate</text>
        <dbReference type="Rhea" id="RHEA:24898"/>
        <dbReference type="ChEBI" id="CHEBI:33019"/>
        <dbReference type="ChEBI" id="CHEBI:37565"/>
        <dbReference type="ChEBI" id="CHEBI:58805"/>
        <dbReference type="EC" id="2.7.7.65"/>
    </reaction>
</comment>
<dbReference type="InterPro" id="IPR001789">
    <property type="entry name" value="Sig_transdc_resp-reg_receiver"/>
</dbReference>
<dbReference type="Proteomes" id="UP001597158">
    <property type="component" value="Unassembled WGS sequence"/>
</dbReference>
<dbReference type="NCBIfam" id="TIGR00254">
    <property type="entry name" value="GGDEF"/>
    <property type="match status" value="1"/>
</dbReference>
<dbReference type="SMART" id="SM00267">
    <property type="entry name" value="GGDEF"/>
    <property type="match status" value="1"/>
</dbReference>
<feature type="modified residue" description="4-aspartylphosphate" evidence="3">
    <location>
        <position position="177"/>
    </location>
</feature>
<proteinExistence type="predicted"/>
<comment type="caution">
    <text evidence="3">Lacks conserved residue(s) required for the propagation of feature annotation.</text>
</comment>
<dbReference type="SUPFAM" id="SSF52172">
    <property type="entry name" value="CheY-like"/>
    <property type="match status" value="2"/>
</dbReference>
<dbReference type="PANTHER" id="PTHR45138:SF9">
    <property type="entry name" value="DIGUANYLATE CYCLASE DGCM-RELATED"/>
    <property type="match status" value="1"/>
</dbReference>
<evidence type="ECO:0000256" key="1">
    <source>
        <dbReference type="ARBA" id="ARBA00012528"/>
    </source>
</evidence>
<dbReference type="EMBL" id="JBHTMC010000001">
    <property type="protein sequence ID" value="MFD1261964.1"/>
    <property type="molecule type" value="Genomic_DNA"/>
</dbReference>
<dbReference type="InterPro" id="IPR011006">
    <property type="entry name" value="CheY-like_superfamily"/>
</dbReference>
<keyword evidence="6" id="KW-0808">Transferase</keyword>
<dbReference type="SMART" id="SM00448">
    <property type="entry name" value="REC"/>
    <property type="match status" value="2"/>
</dbReference>
<dbReference type="Gene3D" id="3.30.70.270">
    <property type="match status" value="1"/>
</dbReference>
<keyword evidence="6" id="KW-0548">Nucleotidyltransferase</keyword>
<accession>A0ABW3WA50</accession>
<feature type="domain" description="GGDEF" evidence="5">
    <location>
        <begin position="296"/>
        <end position="424"/>
    </location>
</feature>
<dbReference type="Pfam" id="PF00990">
    <property type="entry name" value="GGDEF"/>
    <property type="match status" value="1"/>
</dbReference>
<evidence type="ECO:0000259" key="4">
    <source>
        <dbReference type="PROSITE" id="PS50110"/>
    </source>
</evidence>
<dbReference type="SUPFAM" id="SSF55073">
    <property type="entry name" value="Nucleotide cyclase"/>
    <property type="match status" value="1"/>
</dbReference>
<dbReference type="GO" id="GO:0052621">
    <property type="term" value="F:diguanylate cyclase activity"/>
    <property type="evidence" value="ECO:0007669"/>
    <property type="project" value="UniProtKB-EC"/>
</dbReference>
<evidence type="ECO:0000313" key="6">
    <source>
        <dbReference type="EMBL" id="MFD1261964.1"/>
    </source>
</evidence>
<name>A0ABW3WA50_9RHOO</name>
<organism evidence="6 7">
    <name type="scientific">Thauera mechernichensis</name>
    <dbReference type="NCBI Taxonomy" id="82788"/>
    <lineage>
        <taxon>Bacteria</taxon>
        <taxon>Pseudomonadati</taxon>
        <taxon>Pseudomonadota</taxon>
        <taxon>Betaproteobacteria</taxon>
        <taxon>Rhodocyclales</taxon>
        <taxon>Zoogloeaceae</taxon>
        <taxon>Thauera</taxon>
    </lineage>
</organism>
<feature type="domain" description="Response regulatory" evidence="4">
    <location>
        <begin position="3"/>
        <end position="119"/>
    </location>
</feature>
<protein>
    <recommendedName>
        <fullName evidence="1">diguanylate cyclase</fullName>
        <ecNumber evidence="1">2.7.7.65</ecNumber>
    </recommendedName>
</protein>